<evidence type="ECO:0008006" key="4">
    <source>
        <dbReference type="Google" id="ProtNLM"/>
    </source>
</evidence>
<dbReference type="OrthoDB" id="412109at2759"/>
<evidence type="ECO:0000313" key="2">
    <source>
        <dbReference type="EMBL" id="CDK25978.1"/>
    </source>
</evidence>
<dbReference type="HOGENOM" id="CLU_1142736_0_0_1"/>
<dbReference type="EMBL" id="HG793126">
    <property type="protein sequence ID" value="CDK25978.1"/>
    <property type="molecule type" value="Genomic_DNA"/>
</dbReference>
<organism evidence="2 3">
    <name type="scientific">Kuraishia capsulata CBS 1993</name>
    <dbReference type="NCBI Taxonomy" id="1382522"/>
    <lineage>
        <taxon>Eukaryota</taxon>
        <taxon>Fungi</taxon>
        <taxon>Dikarya</taxon>
        <taxon>Ascomycota</taxon>
        <taxon>Saccharomycotina</taxon>
        <taxon>Pichiomycetes</taxon>
        <taxon>Pichiales</taxon>
        <taxon>Pichiaceae</taxon>
        <taxon>Kuraishia</taxon>
    </lineage>
</organism>
<dbReference type="Proteomes" id="UP000019384">
    <property type="component" value="Unassembled WGS sequence"/>
</dbReference>
<feature type="compositionally biased region" description="Low complexity" evidence="1">
    <location>
        <begin position="127"/>
        <end position="137"/>
    </location>
</feature>
<feature type="compositionally biased region" description="Basic residues" evidence="1">
    <location>
        <begin position="12"/>
        <end position="27"/>
    </location>
</feature>
<keyword evidence="3" id="KW-1185">Reference proteome</keyword>
<dbReference type="RefSeq" id="XP_022457988.1">
    <property type="nucleotide sequence ID" value="XM_022604181.1"/>
</dbReference>
<dbReference type="GeneID" id="34519376"/>
<gene>
    <name evidence="2" type="ORF">KUCA_T00001949001</name>
</gene>
<feature type="region of interest" description="Disordered" evidence="1">
    <location>
        <begin position="1"/>
        <end position="79"/>
    </location>
</feature>
<accession>W6MJ42</accession>
<feature type="region of interest" description="Disordered" evidence="1">
    <location>
        <begin position="103"/>
        <end position="146"/>
    </location>
</feature>
<dbReference type="STRING" id="1382522.W6MJ42"/>
<feature type="compositionally biased region" description="Basic and acidic residues" evidence="1">
    <location>
        <begin position="115"/>
        <end position="126"/>
    </location>
</feature>
<reference evidence="2" key="1">
    <citation type="submission" date="2013-12" db="EMBL/GenBank/DDBJ databases">
        <authorList>
            <person name="Genoscope - CEA"/>
        </authorList>
    </citation>
    <scope>NUCLEOTIDE SEQUENCE</scope>
    <source>
        <strain evidence="2">CBS 1993</strain>
    </source>
</reference>
<dbReference type="AlphaFoldDB" id="W6MJ42"/>
<sequence>MVVKKGIVSGKISKKRKIGGRRLKFKRGIQSNQGDDADRKNSADNRTETAEFNGDTEYSESPEVSEPTLRPRTRVKMPSVEYGPEINGYRFVRSVNEEAFEFTTKPHVNNDDDDILHSDSHSHSDSDSVSETSSNSHPASAESEDELSFTHAWSYEDYNRHWESAPSEIAWPVASNHPADLSVESIRSFLDNGRLKKRLKTERVRWHPDKMMVGRSEELKEKVTFTFQCINSIWDECLKSGFH</sequence>
<evidence type="ECO:0000256" key="1">
    <source>
        <dbReference type="SAM" id="MobiDB-lite"/>
    </source>
</evidence>
<name>W6MJ42_9ASCO</name>
<protein>
    <recommendedName>
        <fullName evidence="4">J domain-containing protein</fullName>
    </recommendedName>
</protein>
<reference evidence="2" key="2">
    <citation type="submission" date="2014-02" db="EMBL/GenBank/DDBJ databases">
        <title>Complete DNA sequence of /Kuraishia capsulata/ illustrates novel genomic features among budding yeasts (/Saccharomycotina/).</title>
        <authorList>
            <person name="Morales L."/>
            <person name="Noel B."/>
            <person name="Porcel B."/>
            <person name="Marcet-Houben M."/>
            <person name="Hullo M-F."/>
            <person name="Sacerdot C."/>
            <person name="Tekaia F."/>
            <person name="Leh-Louis V."/>
            <person name="Despons L."/>
            <person name="Khanna V."/>
            <person name="Aury J-M."/>
            <person name="Barbe V."/>
            <person name="Couloux A."/>
            <person name="Labadie K."/>
            <person name="Pelletier E."/>
            <person name="Souciet J-L."/>
            <person name="Boekhout T."/>
            <person name="Gabaldon T."/>
            <person name="Wincker P."/>
            <person name="Dujon B."/>
        </authorList>
    </citation>
    <scope>NUCLEOTIDE SEQUENCE</scope>
    <source>
        <strain evidence="2">CBS 1993</strain>
    </source>
</reference>
<feature type="compositionally biased region" description="Low complexity" evidence="1">
    <location>
        <begin position="1"/>
        <end position="11"/>
    </location>
</feature>
<evidence type="ECO:0000313" key="3">
    <source>
        <dbReference type="Proteomes" id="UP000019384"/>
    </source>
</evidence>
<feature type="compositionally biased region" description="Basic and acidic residues" evidence="1">
    <location>
        <begin position="36"/>
        <end position="49"/>
    </location>
</feature>
<proteinExistence type="predicted"/>